<proteinExistence type="predicted"/>
<protein>
    <submittedName>
        <fullName evidence="2">Phage lysis protein</fullName>
    </submittedName>
</protein>
<dbReference type="HOGENOM" id="CLU_177684_0_0_4"/>
<name>G0ER46_CUPNN</name>
<dbReference type="RefSeq" id="WP_013956217.1">
    <property type="nucleotide sequence ID" value="NC_015726.1"/>
</dbReference>
<sequence>MQEPEKSLFMLVVVGAMIGLGKLLASDEAITVRLVFARTVMGAAASMVAGMALIQFPELNPVALVGLGSAFGIVGAQALESYFKRRLRQSEGRHGKGT</sequence>
<organism evidence="2 3">
    <name type="scientific">Cupriavidus necator (strain ATCC 43291 / DSM 13513 / CCUG 52238 / LMG 8453 / N-1)</name>
    <name type="common">Ralstonia eutropha</name>
    <dbReference type="NCBI Taxonomy" id="1042878"/>
    <lineage>
        <taxon>Bacteria</taxon>
        <taxon>Pseudomonadati</taxon>
        <taxon>Pseudomonadota</taxon>
        <taxon>Betaproteobacteria</taxon>
        <taxon>Burkholderiales</taxon>
        <taxon>Burkholderiaceae</taxon>
        <taxon>Cupriavidus</taxon>
    </lineage>
</organism>
<feature type="transmembrane region" description="Helical" evidence="1">
    <location>
        <begin position="6"/>
        <end position="24"/>
    </location>
</feature>
<feature type="transmembrane region" description="Helical" evidence="1">
    <location>
        <begin position="62"/>
        <end position="83"/>
    </location>
</feature>
<dbReference type="InterPro" id="IPR007633">
    <property type="entry name" value="Phage_P2_Holin"/>
</dbReference>
<accession>G0ER46</accession>
<dbReference type="Pfam" id="PF04550">
    <property type="entry name" value="Phage_holin_3_2"/>
    <property type="match status" value="1"/>
</dbReference>
<keyword evidence="1" id="KW-0812">Transmembrane</keyword>
<gene>
    <name evidence="2" type="ordered locus">CNE_1c12090</name>
</gene>
<evidence type="ECO:0000313" key="2">
    <source>
        <dbReference type="EMBL" id="AEI76564.1"/>
    </source>
</evidence>
<dbReference type="GO" id="GO:0044660">
    <property type="term" value="P:viral release via pore formation in host cell membrane"/>
    <property type="evidence" value="ECO:0007669"/>
    <property type="project" value="InterPro"/>
</dbReference>
<evidence type="ECO:0000313" key="3">
    <source>
        <dbReference type="Proteomes" id="UP000006798"/>
    </source>
</evidence>
<dbReference type="GeneID" id="34309987"/>
<dbReference type="EMBL" id="CP002877">
    <property type="protein sequence ID" value="AEI76564.1"/>
    <property type="molecule type" value="Genomic_DNA"/>
</dbReference>
<evidence type="ECO:0000256" key="1">
    <source>
        <dbReference type="SAM" id="Phobius"/>
    </source>
</evidence>
<feature type="transmembrane region" description="Helical" evidence="1">
    <location>
        <begin position="36"/>
        <end position="56"/>
    </location>
</feature>
<keyword evidence="1" id="KW-1133">Transmembrane helix</keyword>
<reference evidence="2 3" key="1">
    <citation type="journal article" date="2011" name="J. Bacteriol.">
        <title>Complete genome sequence of the type strain Cupriavidus necator N-1.</title>
        <authorList>
            <person name="Poehlein A."/>
            <person name="Kusian B."/>
            <person name="Friedrich B."/>
            <person name="Daniel R."/>
            <person name="Bowien B."/>
        </authorList>
    </citation>
    <scope>NUCLEOTIDE SEQUENCE [LARGE SCALE GENOMIC DNA]</scope>
    <source>
        <strain evidence="3">ATCC 43291 / DSM 13513 / CCUG 52238 / LMG 8453 / N-1</strain>
    </source>
</reference>
<keyword evidence="1" id="KW-0472">Membrane</keyword>
<dbReference type="KEGG" id="cnc:CNE_1c12090"/>
<dbReference type="Proteomes" id="UP000006798">
    <property type="component" value="Chromosome 1"/>
</dbReference>
<dbReference type="AlphaFoldDB" id="G0ER46"/>